<dbReference type="EMBL" id="QRBI01000113">
    <property type="protein sequence ID" value="RMC09674.1"/>
    <property type="molecule type" value="Genomic_DNA"/>
</dbReference>
<evidence type="ECO:0000313" key="2">
    <source>
        <dbReference type="Proteomes" id="UP000269221"/>
    </source>
</evidence>
<dbReference type="Gene3D" id="3.10.20.370">
    <property type="match status" value="1"/>
</dbReference>
<comment type="caution">
    <text evidence="1">The sequence shown here is derived from an EMBL/GenBank/DDBJ whole genome shotgun (WGS) entry which is preliminary data.</text>
</comment>
<dbReference type="InterPro" id="IPR036397">
    <property type="entry name" value="RNaseH_sf"/>
</dbReference>
<keyword evidence="2" id="KW-1185">Reference proteome</keyword>
<sequence>MQDLVLGLIKLHFIGLCPSIQPFQVSLQTPPTFQQIDTCSQLTVICKFTNERLNTFIHVINKNIEQDWPQHRLLRDTTSDWPSTGCSTIHHHSLGLAIQTVLNPAKSAPVKAVGCQLFQEYAVGDSVQGLAEVQIDNIHSLSYIHQEGHLVIKGDQVGQTRPTPTKPMLAGSDTLTILQGLHDNIQYKLFHYLTGRHFGQLPVIWNLTSEPGLLVDMKKESSEVLEDPRPQITIGSRGTCEAREEHVKIRIEKSPKDIVELDEHRWGTTEVGTAHVDKNNEVLEDPRLQITIGPRDKELTQKLEPCQMTKSMSDDQVTAGDCLGNISTELRPVPEGSGLSFQALDTAAKGWPGCLRAVAAVAINIQEARKFTLGQKMTVLVSHTMSAVLEAKGGHWLSPQRFLKYQAILVEQDDVEIVVTNIVNPASFLSWSMGEPVIHDCLKTIESTYSSRPDLKDTPLEDAETWFTDGSSYVISGRRHAGCAVTTSKEVIESGPLTATWTQGMHSEWFMLTEPSGRKEDC</sequence>
<dbReference type="OrthoDB" id="9222406at2759"/>
<gene>
    <name evidence="1" type="ORF">DUI87_13460</name>
</gene>
<name>A0A3M0KEN1_HIRRU</name>
<dbReference type="Gene3D" id="3.30.420.10">
    <property type="entry name" value="Ribonuclease H-like superfamily/Ribonuclease H"/>
    <property type="match status" value="1"/>
</dbReference>
<proteinExistence type="predicted"/>
<dbReference type="AlphaFoldDB" id="A0A3M0KEN1"/>
<accession>A0A3M0KEN1</accession>
<organism evidence="1 2">
    <name type="scientific">Hirundo rustica rustica</name>
    <dbReference type="NCBI Taxonomy" id="333673"/>
    <lineage>
        <taxon>Eukaryota</taxon>
        <taxon>Metazoa</taxon>
        <taxon>Chordata</taxon>
        <taxon>Craniata</taxon>
        <taxon>Vertebrata</taxon>
        <taxon>Euteleostomi</taxon>
        <taxon>Archelosauria</taxon>
        <taxon>Archosauria</taxon>
        <taxon>Dinosauria</taxon>
        <taxon>Saurischia</taxon>
        <taxon>Theropoda</taxon>
        <taxon>Coelurosauria</taxon>
        <taxon>Aves</taxon>
        <taxon>Neognathae</taxon>
        <taxon>Neoaves</taxon>
        <taxon>Telluraves</taxon>
        <taxon>Australaves</taxon>
        <taxon>Passeriformes</taxon>
        <taxon>Sylvioidea</taxon>
        <taxon>Hirundinidae</taxon>
        <taxon>Hirundo</taxon>
    </lineage>
</organism>
<protein>
    <submittedName>
        <fullName evidence="1">Uncharacterized protein</fullName>
    </submittedName>
</protein>
<dbReference type="Proteomes" id="UP000269221">
    <property type="component" value="Unassembled WGS sequence"/>
</dbReference>
<evidence type="ECO:0000313" key="1">
    <source>
        <dbReference type="EMBL" id="RMC09674.1"/>
    </source>
</evidence>
<dbReference type="GO" id="GO:0003676">
    <property type="term" value="F:nucleic acid binding"/>
    <property type="evidence" value="ECO:0007669"/>
    <property type="project" value="InterPro"/>
</dbReference>
<reference evidence="1 2" key="1">
    <citation type="submission" date="2018-07" db="EMBL/GenBank/DDBJ databases">
        <title>A high quality draft genome assembly of the barn swallow (H. rustica rustica).</title>
        <authorList>
            <person name="Formenti G."/>
            <person name="Chiara M."/>
            <person name="Poveda L."/>
            <person name="Francoijs K.-J."/>
            <person name="Bonisoli-Alquati A."/>
            <person name="Canova L."/>
            <person name="Gianfranceschi L."/>
            <person name="Horner D.S."/>
            <person name="Saino N."/>
        </authorList>
    </citation>
    <scope>NUCLEOTIDE SEQUENCE [LARGE SCALE GENOMIC DNA]</scope>
    <source>
        <strain evidence="1">Chelidonia</strain>
        <tissue evidence="1">Blood</tissue>
    </source>
</reference>